<keyword evidence="6" id="KW-0961">Cell wall biogenesis/degradation</keyword>
<dbReference type="EC" id="5.1.1.3" evidence="2"/>
<sequence>MIVNEQAIGIFDSGIGGLSIARQIHQLLPSENLLYVADTIHAPYGEKSTEYITQRAFEICEFLIQRNVKAIVVACNTATVSSIKALRAKYTIPIIGVEPGVKPAVFNTKSGIVGVLATAQTLKSASFNDLAKAFSTNVKIEVQPCPGLMEQVEALSLDSASTEALIKQYVFPLLEKGADHIVLGCTHYAFLAPMIKKIVGPNIEIVNTDFAVAKETARRLDILNLRSTHVGQGHVEFWSSAPADIAHKQFSMLWGESVTVFKI</sequence>
<evidence type="ECO:0000256" key="1">
    <source>
        <dbReference type="ARBA" id="ARBA00001602"/>
    </source>
</evidence>
<reference evidence="7" key="1">
    <citation type="journal article" date="2015" name="Nature">
        <title>Complex archaea that bridge the gap between prokaryotes and eukaryotes.</title>
        <authorList>
            <person name="Spang A."/>
            <person name="Saw J.H."/>
            <person name="Jorgensen S.L."/>
            <person name="Zaremba-Niedzwiedzka K."/>
            <person name="Martijn J."/>
            <person name="Lind A.E."/>
            <person name="van Eijk R."/>
            <person name="Schleper C."/>
            <person name="Guy L."/>
            <person name="Ettema T.J."/>
        </authorList>
    </citation>
    <scope>NUCLEOTIDE SEQUENCE</scope>
</reference>
<evidence type="ECO:0000256" key="6">
    <source>
        <dbReference type="ARBA" id="ARBA00023316"/>
    </source>
</evidence>
<accession>A0A0F9NKN3</accession>
<evidence type="ECO:0000256" key="5">
    <source>
        <dbReference type="ARBA" id="ARBA00023235"/>
    </source>
</evidence>
<dbReference type="InterPro" id="IPR015942">
    <property type="entry name" value="Asp/Glu/hydantoin_racemase"/>
</dbReference>
<gene>
    <name evidence="7" type="ORF">LCGC14_0955230</name>
</gene>
<dbReference type="PANTHER" id="PTHR21198">
    <property type="entry name" value="GLUTAMATE RACEMASE"/>
    <property type="match status" value="1"/>
</dbReference>
<name>A0A0F9NKN3_9ZZZZ</name>
<protein>
    <recommendedName>
        <fullName evidence="2">glutamate racemase</fullName>
        <ecNumber evidence="2">5.1.1.3</ecNumber>
    </recommendedName>
</protein>
<dbReference type="GO" id="GO:0008881">
    <property type="term" value="F:glutamate racemase activity"/>
    <property type="evidence" value="ECO:0007669"/>
    <property type="project" value="UniProtKB-EC"/>
</dbReference>
<dbReference type="Pfam" id="PF01177">
    <property type="entry name" value="Asp_Glu_race"/>
    <property type="match status" value="1"/>
</dbReference>
<dbReference type="InterPro" id="IPR001920">
    <property type="entry name" value="Asp/Glu_race"/>
</dbReference>
<dbReference type="InterPro" id="IPR018187">
    <property type="entry name" value="Asp/Glu_racemase_AS_1"/>
</dbReference>
<keyword evidence="3" id="KW-0133">Cell shape</keyword>
<dbReference type="PROSITE" id="PS00923">
    <property type="entry name" value="ASP_GLU_RACEMASE_1"/>
    <property type="match status" value="1"/>
</dbReference>
<dbReference type="EMBL" id="LAZR01003422">
    <property type="protein sequence ID" value="KKN18489.1"/>
    <property type="molecule type" value="Genomic_DNA"/>
</dbReference>
<dbReference type="SUPFAM" id="SSF53681">
    <property type="entry name" value="Aspartate/glutamate racemase"/>
    <property type="match status" value="2"/>
</dbReference>
<dbReference type="NCBIfam" id="TIGR00067">
    <property type="entry name" value="glut_race"/>
    <property type="match status" value="1"/>
</dbReference>
<dbReference type="AlphaFoldDB" id="A0A0F9NKN3"/>
<keyword evidence="5" id="KW-0413">Isomerase</keyword>
<dbReference type="GO" id="GO:0008360">
    <property type="term" value="P:regulation of cell shape"/>
    <property type="evidence" value="ECO:0007669"/>
    <property type="project" value="UniProtKB-KW"/>
</dbReference>
<dbReference type="GO" id="GO:0009252">
    <property type="term" value="P:peptidoglycan biosynthetic process"/>
    <property type="evidence" value="ECO:0007669"/>
    <property type="project" value="UniProtKB-KW"/>
</dbReference>
<keyword evidence="4" id="KW-0573">Peptidoglycan synthesis</keyword>
<comment type="caution">
    <text evidence="7">The sequence shown here is derived from an EMBL/GenBank/DDBJ whole genome shotgun (WGS) entry which is preliminary data.</text>
</comment>
<dbReference type="HAMAP" id="MF_00258">
    <property type="entry name" value="Glu_racemase"/>
    <property type="match status" value="1"/>
</dbReference>
<evidence type="ECO:0000313" key="7">
    <source>
        <dbReference type="EMBL" id="KKN18489.1"/>
    </source>
</evidence>
<dbReference type="InterPro" id="IPR004391">
    <property type="entry name" value="Glu_race"/>
</dbReference>
<proteinExistence type="inferred from homology"/>
<evidence type="ECO:0000256" key="4">
    <source>
        <dbReference type="ARBA" id="ARBA00022984"/>
    </source>
</evidence>
<dbReference type="GO" id="GO:0071555">
    <property type="term" value="P:cell wall organization"/>
    <property type="evidence" value="ECO:0007669"/>
    <property type="project" value="UniProtKB-KW"/>
</dbReference>
<evidence type="ECO:0000256" key="2">
    <source>
        <dbReference type="ARBA" id="ARBA00013090"/>
    </source>
</evidence>
<organism evidence="7">
    <name type="scientific">marine sediment metagenome</name>
    <dbReference type="NCBI Taxonomy" id="412755"/>
    <lineage>
        <taxon>unclassified sequences</taxon>
        <taxon>metagenomes</taxon>
        <taxon>ecological metagenomes</taxon>
    </lineage>
</organism>
<dbReference type="FunFam" id="3.40.50.1860:FF:000001">
    <property type="entry name" value="Glutamate racemase"/>
    <property type="match status" value="1"/>
</dbReference>
<evidence type="ECO:0000256" key="3">
    <source>
        <dbReference type="ARBA" id="ARBA00022960"/>
    </source>
</evidence>
<dbReference type="Gene3D" id="3.40.50.1860">
    <property type="match status" value="2"/>
</dbReference>
<comment type="catalytic activity">
    <reaction evidence="1">
        <text>L-glutamate = D-glutamate</text>
        <dbReference type="Rhea" id="RHEA:12813"/>
        <dbReference type="ChEBI" id="CHEBI:29985"/>
        <dbReference type="ChEBI" id="CHEBI:29986"/>
        <dbReference type="EC" id="5.1.1.3"/>
    </reaction>
</comment>
<dbReference type="PANTHER" id="PTHR21198:SF2">
    <property type="entry name" value="GLUTAMATE RACEMASE"/>
    <property type="match status" value="1"/>
</dbReference>